<evidence type="ECO:0000313" key="2">
    <source>
        <dbReference type="EMBL" id="CAI9084763.1"/>
    </source>
</evidence>
<keyword evidence="1" id="KW-0472">Membrane</keyword>
<name>A0ABN8XBW7_9BACT</name>
<protein>
    <submittedName>
        <fullName evidence="2">Uncharacterized protein</fullName>
    </submittedName>
</protein>
<keyword evidence="1" id="KW-0812">Transmembrane</keyword>
<keyword evidence="1" id="KW-1133">Transmembrane helix</keyword>
<accession>A0ABN8XBW7</accession>
<gene>
    <name evidence="2" type="ORF">MFUM_0370</name>
</gene>
<organism evidence="2 3">
    <name type="scientific">Candidatus Methylacidiphilum fumarolicum</name>
    <dbReference type="NCBI Taxonomy" id="591154"/>
    <lineage>
        <taxon>Bacteria</taxon>
        <taxon>Pseudomonadati</taxon>
        <taxon>Verrucomicrobiota</taxon>
        <taxon>Methylacidiphilae</taxon>
        <taxon>Methylacidiphilales</taxon>
        <taxon>Methylacidiphilaceae</taxon>
        <taxon>Methylacidiphilum (ex Ratnadevi et al. 2023)</taxon>
    </lineage>
</organism>
<dbReference type="EMBL" id="OX458932">
    <property type="protein sequence ID" value="CAI9084763.1"/>
    <property type="molecule type" value="Genomic_DNA"/>
</dbReference>
<sequence>MYGKPIFAREKKDYVKDKFNKVVARRLIGLGLACIGLVVGAMMMGGKGKASNAAPASTSDAIAQKSKKSPDYYDYSPDDWPMMSKLLKAVCDDFLLLERHGEWVTALRTFIVRMGRLLA</sequence>
<reference evidence="2" key="1">
    <citation type="submission" date="2023-03" db="EMBL/GenBank/DDBJ databases">
        <authorList>
            <person name="Cremers G."/>
            <person name="Picone N."/>
        </authorList>
    </citation>
    <scope>NUCLEOTIDE SEQUENCE</scope>
    <source>
        <strain evidence="2">Sample_alias</strain>
    </source>
</reference>
<proteinExistence type="predicted"/>
<evidence type="ECO:0000256" key="1">
    <source>
        <dbReference type="SAM" id="Phobius"/>
    </source>
</evidence>
<dbReference type="RefSeq" id="WP_009060395.1">
    <property type="nucleotide sequence ID" value="NZ_JAHXRZ010000003.1"/>
</dbReference>
<dbReference type="Proteomes" id="UP001161497">
    <property type="component" value="Chromosome"/>
</dbReference>
<evidence type="ECO:0000313" key="3">
    <source>
        <dbReference type="Proteomes" id="UP001161497"/>
    </source>
</evidence>
<keyword evidence="3" id="KW-1185">Reference proteome</keyword>
<feature type="transmembrane region" description="Helical" evidence="1">
    <location>
        <begin position="27"/>
        <end position="45"/>
    </location>
</feature>